<dbReference type="CDD" id="cd07377">
    <property type="entry name" value="WHTH_GntR"/>
    <property type="match status" value="1"/>
</dbReference>
<evidence type="ECO:0000313" key="6">
    <source>
        <dbReference type="Proteomes" id="UP000234881"/>
    </source>
</evidence>
<dbReference type="InterPro" id="IPR036388">
    <property type="entry name" value="WH-like_DNA-bd_sf"/>
</dbReference>
<proteinExistence type="predicted"/>
<dbReference type="AlphaFoldDB" id="A0A2N5XTG6"/>
<reference evidence="5 6" key="1">
    <citation type="submission" date="2018-01" db="EMBL/GenBank/DDBJ databases">
        <title>The draft genome sequence of Cohaesibacter sp. H1304.</title>
        <authorList>
            <person name="Wang N.-N."/>
            <person name="Du Z.-J."/>
        </authorList>
    </citation>
    <scope>NUCLEOTIDE SEQUENCE [LARGE SCALE GENOMIC DNA]</scope>
    <source>
        <strain evidence="5 6">H1304</strain>
    </source>
</reference>
<dbReference type="PANTHER" id="PTHR43537:SF5">
    <property type="entry name" value="UXU OPERON TRANSCRIPTIONAL REGULATOR"/>
    <property type="match status" value="1"/>
</dbReference>
<evidence type="ECO:0000259" key="4">
    <source>
        <dbReference type="PROSITE" id="PS50949"/>
    </source>
</evidence>
<dbReference type="PRINTS" id="PR00035">
    <property type="entry name" value="HTHGNTR"/>
</dbReference>
<dbReference type="RefSeq" id="WP_101533273.1">
    <property type="nucleotide sequence ID" value="NZ_PKUQ01000015.1"/>
</dbReference>
<dbReference type="Gene3D" id="1.10.10.10">
    <property type="entry name" value="Winged helix-like DNA-binding domain superfamily/Winged helix DNA-binding domain"/>
    <property type="match status" value="1"/>
</dbReference>
<dbReference type="SUPFAM" id="SSF48008">
    <property type="entry name" value="GntR ligand-binding domain-like"/>
    <property type="match status" value="1"/>
</dbReference>
<dbReference type="SMART" id="SM00345">
    <property type="entry name" value="HTH_GNTR"/>
    <property type="match status" value="1"/>
</dbReference>
<accession>A0A2N5XTG6</accession>
<dbReference type="InterPro" id="IPR011711">
    <property type="entry name" value="GntR_C"/>
</dbReference>
<dbReference type="Gene3D" id="1.20.120.530">
    <property type="entry name" value="GntR ligand-binding domain-like"/>
    <property type="match status" value="1"/>
</dbReference>
<keyword evidence="2" id="KW-0238">DNA-binding</keyword>
<dbReference type="Pfam" id="PF00392">
    <property type="entry name" value="GntR"/>
    <property type="match status" value="1"/>
</dbReference>
<keyword evidence="1" id="KW-0805">Transcription regulation</keyword>
<dbReference type="EMBL" id="PKUQ01000015">
    <property type="protein sequence ID" value="PLW77789.1"/>
    <property type="molecule type" value="Genomic_DNA"/>
</dbReference>
<keyword evidence="3" id="KW-0804">Transcription</keyword>
<comment type="caution">
    <text evidence="5">The sequence shown here is derived from an EMBL/GenBank/DDBJ whole genome shotgun (WGS) entry which is preliminary data.</text>
</comment>
<dbReference type="OrthoDB" id="9812645at2"/>
<dbReference type="SMART" id="SM00895">
    <property type="entry name" value="FCD"/>
    <property type="match status" value="1"/>
</dbReference>
<dbReference type="PROSITE" id="PS50949">
    <property type="entry name" value="HTH_GNTR"/>
    <property type="match status" value="1"/>
</dbReference>
<dbReference type="GO" id="GO:0003677">
    <property type="term" value="F:DNA binding"/>
    <property type="evidence" value="ECO:0007669"/>
    <property type="project" value="UniProtKB-KW"/>
</dbReference>
<dbReference type="Pfam" id="PF07729">
    <property type="entry name" value="FCD"/>
    <property type="match status" value="1"/>
</dbReference>
<name>A0A2N5XTG6_9HYPH</name>
<organism evidence="5 6">
    <name type="scientific">Cohaesibacter celericrescens</name>
    <dbReference type="NCBI Taxonomy" id="2067669"/>
    <lineage>
        <taxon>Bacteria</taxon>
        <taxon>Pseudomonadati</taxon>
        <taxon>Pseudomonadota</taxon>
        <taxon>Alphaproteobacteria</taxon>
        <taxon>Hyphomicrobiales</taxon>
        <taxon>Cohaesibacteraceae</taxon>
    </lineage>
</organism>
<dbReference type="SUPFAM" id="SSF46785">
    <property type="entry name" value="Winged helix' DNA-binding domain"/>
    <property type="match status" value="1"/>
</dbReference>
<evidence type="ECO:0000256" key="1">
    <source>
        <dbReference type="ARBA" id="ARBA00023015"/>
    </source>
</evidence>
<dbReference type="GO" id="GO:0003700">
    <property type="term" value="F:DNA-binding transcription factor activity"/>
    <property type="evidence" value="ECO:0007669"/>
    <property type="project" value="InterPro"/>
</dbReference>
<sequence>MIPDVGKRRYQEVAESLKMEMIDQDLSVGTRLRTERQIAEDFDVARSVVREAIIMLEIEGLVSVRKGSGTYIARKPDQAEKSGVARTDIGPFELLQARQLLESNIAAFAATMVTKADIMRMQEALDMEIQAIEMGKSDYNGDELFHRLLAEATQNGVLVDMVSEMWRLRKGNQIWDGLHARIFDESYRQDWLDDHQKILTAVNRKDPGKARDAMWNHLENVRNTLLTLSDVEDPKFDGELFKAPKVVKINK</sequence>
<dbReference type="Proteomes" id="UP000234881">
    <property type="component" value="Unassembled WGS sequence"/>
</dbReference>
<dbReference type="InterPro" id="IPR000524">
    <property type="entry name" value="Tscrpt_reg_HTH_GntR"/>
</dbReference>
<evidence type="ECO:0000256" key="3">
    <source>
        <dbReference type="ARBA" id="ARBA00023163"/>
    </source>
</evidence>
<protein>
    <submittedName>
        <fullName evidence="5">GntR family transcriptional regulator</fullName>
    </submittedName>
</protein>
<gene>
    <name evidence="5" type="ORF">C0081_07900</name>
</gene>
<evidence type="ECO:0000256" key="2">
    <source>
        <dbReference type="ARBA" id="ARBA00023125"/>
    </source>
</evidence>
<keyword evidence="6" id="KW-1185">Reference proteome</keyword>
<feature type="domain" description="HTH gntR-type" evidence="4">
    <location>
        <begin position="7"/>
        <end position="75"/>
    </location>
</feature>
<evidence type="ECO:0000313" key="5">
    <source>
        <dbReference type="EMBL" id="PLW77789.1"/>
    </source>
</evidence>
<dbReference type="InterPro" id="IPR008920">
    <property type="entry name" value="TF_FadR/GntR_C"/>
</dbReference>
<dbReference type="InterPro" id="IPR036390">
    <property type="entry name" value="WH_DNA-bd_sf"/>
</dbReference>
<dbReference type="PANTHER" id="PTHR43537">
    <property type="entry name" value="TRANSCRIPTIONAL REGULATOR, GNTR FAMILY"/>
    <property type="match status" value="1"/>
</dbReference>